<organism evidence="1 2">
    <name type="scientific">Dendrobium thyrsiflorum</name>
    <name type="common">Pinecone-like raceme dendrobium</name>
    <name type="synonym">Orchid</name>
    <dbReference type="NCBI Taxonomy" id="117978"/>
    <lineage>
        <taxon>Eukaryota</taxon>
        <taxon>Viridiplantae</taxon>
        <taxon>Streptophyta</taxon>
        <taxon>Embryophyta</taxon>
        <taxon>Tracheophyta</taxon>
        <taxon>Spermatophyta</taxon>
        <taxon>Magnoliopsida</taxon>
        <taxon>Liliopsida</taxon>
        <taxon>Asparagales</taxon>
        <taxon>Orchidaceae</taxon>
        <taxon>Epidendroideae</taxon>
        <taxon>Malaxideae</taxon>
        <taxon>Dendrobiinae</taxon>
        <taxon>Dendrobium</taxon>
    </lineage>
</organism>
<name>A0ABD0UTK3_DENTH</name>
<keyword evidence="2" id="KW-1185">Reference proteome</keyword>
<proteinExistence type="predicted"/>
<dbReference type="EMBL" id="JANQDX010000011">
    <property type="protein sequence ID" value="KAL0916173.1"/>
    <property type="molecule type" value="Genomic_DNA"/>
</dbReference>
<evidence type="ECO:0000313" key="2">
    <source>
        <dbReference type="Proteomes" id="UP001552299"/>
    </source>
</evidence>
<protein>
    <submittedName>
        <fullName evidence="1">Uncharacterized protein</fullName>
    </submittedName>
</protein>
<sequence>MSLKSASCLLTEISISFVEIISSSNELKISSEKHSSALGSSVKSVSAVSSESIVRSRLSACRRGMQEPFIFFGASIKSSGPGANGSNLLSAGVLQIGDRSLSLDEDSLASVLWKCATETEHLPASFNGGISSLQTLLFSRQEALPELFSSTKHTSSKQQDTTCQSVKINFGNYDDIQSSTRLVTQHNRENI</sequence>
<reference evidence="1 2" key="1">
    <citation type="journal article" date="2024" name="Plant Biotechnol. J.">
        <title>Dendrobium thyrsiflorum genome and its molecular insights into genes involved in important horticultural traits.</title>
        <authorList>
            <person name="Chen B."/>
            <person name="Wang J.Y."/>
            <person name="Zheng P.J."/>
            <person name="Li K.L."/>
            <person name="Liang Y.M."/>
            <person name="Chen X.F."/>
            <person name="Zhang C."/>
            <person name="Zhao X."/>
            <person name="He X."/>
            <person name="Zhang G.Q."/>
            <person name="Liu Z.J."/>
            <person name="Xu Q."/>
        </authorList>
    </citation>
    <scope>NUCLEOTIDE SEQUENCE [LARGE SCALE GENOMIC DNA]</scope>
    <source>
        <strain evidence="1">GZMU011</strain>
    </source>
</reference>
<accession>A0ABD0UTK3</accession>
<comment type="caution">
    <text evidence="1">The sequence shown here is derived from an EMBL/GenBank/DDBJ whole genome shotgun (WGS) entry which is preliminary data.</text>
</comment>
<gene>
    <name evidence="1" type="ORF">M5K25_013664</name>
</gene>
<evidence type="ECO:0000313" key="1">
    <source>
        <dbReference type="EMBL" id="KAL0916173.1"/>
    </source>
</evidence>
<dbReference type="AlphaFoldDB" id="A0ABD0UTK3"/>
<dbReference type="Proteomes" id="UP001552299">
    <property type="component" value="Unassembled WGS sequence"/>
</dbReference>